<dbReference type="EMBL" id="CP018889">
    <property type="protein sequence ID" value="AUI70044.1"/>
    <property type="molecule type" value="Genomic_DNA"/>
</dbReference>
<feature type="transmembrane region" description="Helical" evidence="6">
    <location>
        <begin position="12"/>
        <end position="33"/>
    </location>
</feature>
<evidence type="ECO:0000256" key="3">
    <source>
        <dbReference type="ARBA" id="ARBA00022692"/>
    </source>
</evidence>
<keyword evidence="2" id="KW-0488">Methylation</keyword>
<evidence type="ECO:0000313" key="7">
    <source>
        <dbReference type="EMBL" id="AUI70044.1"/>
    </source>
</evidence>
<dbReference type="InterPro" id="IPR002416">
    <property type="entry name" value="T2SS_protein-GspH"/>
</dbReference>
<sequence length="156" mass="17095">MPKPLFVTHQSGFTLFEILLVMAIIALAASIVIPNLNSGKATFLQAQLREAIAVLNYARRSAIVEGTSKVVTFYEGTEEGQDEKTYKPSSWVSRGAKLQWGGEITAKDKNMYEIVFYPEGGSSGGEIVLSYAEIKANIKINALTGKIESDFLQTKK</sequence>
<evidence type="ECO:0000256" key="1">
    <source>
        <dbReference type="ARBA" id="ARBA00004167"/>
    </source>
</evidence>
<dbReference type="AlphaFoldDB" id="A0A2N9YHT6"/>
<dbReference type="Gene3D" id="3.30.700.10">
    <property type="entry name" value="Glycoprotein, Type 4 Pilin"/>
    <property type="match status" value="1"/>
</dbReference>
<organism evidence="7 8">
    <name type="scientific">Beggiatoa leptomitoformis</name>
    <dbReference type="NCBI Taxonomy" id="288004"/>
    <lineage>
        <taxon>Bacteria</taxon>
        <taxon>Pseudomonadati</taxon>
        <taxon>Pseudomonadota</taxon>
        <taxon>Gammaproteobacteria</taxon>
        <taxon>Thiotrichales</taxon>
        <taxon>Thiotrichaceae</taxon>
        <taxon>Beggiatoa</taxon>
    </lineage>
</organism>
<evidence type="ECO:0000256" key="5">
    <source>
        <dbReference type="ARBA" id="ARBA00023136"/>
    </source>
</evidence>
<accession>A0A2N9YHT6</accession>
<name>A0A2N9YHT6_9GAMM</name>
<reference evidence="8" key="1">
    <citation type="submission" date="2016-12" db="EMBL/GenBank/DDBJ databases">
        <title>Complete Genome Sequence of Beggiatoa leptomitiformis D-401.</title>
        <authorList>
            <person name="Fomenkov A."/>
            <person name="Vincze T."/>
            <person name="Grabovich M."/>
            <person name="Anton B.P."/>
            <person name="Dubinina G."/>
            <person name="Orlova M."/>
            <person name="Belousova E."/>
            <person name="Roberts R.J."/>
        </authorList>
    </citation>
    <scope>NUCLEOTIDE SEQUENCE [LARGE SCALE GENOMIC DNA]</scope>
    <source>
        <strain evidence="8">D-401</strain>
    </source>
</reference>
<dbReference type="Proteomes" id="UP000234271">
    <property type="component" value="Chromosome"/>
</dbReference>
<protein>
    <submittedName>
        <fullName evidence="7">Type II secretion system protein GspH</fullName>
    </submittedName>
</protein>
<dbReference type="InterPro" id="IPR045584">
    <property type="entry name" value="Pilin-like"/>
</dbReference>
<keyword evidence="3 6" id="KW-0812">Transmembrane</keyword>
<dbReference type="GO" id="GO:0015628">
    <property type="term" value="P:protein secretion by the type II secretion system"/>
    <property type="evidence" value="ECO:0007669"/>
    <property type="project" value="InterPro"/>
</dbReference>
<evidence type="ECO:0000256" key="6">
    <source>
        <dbReference type="SAM" id="Phobius"/>
    </source>
</evidence>
<dbReference type="RefSeq" id="WP_062151693.1">
    <property type="nucleotide sequence ID" value="NZ_CP012373.2"/>
</dbReference>
<dbReference type="GO" id="GO:0015627">
    <property type="term" value="C:type II protein secretion system complex"/>
    <property type="evidence" value="ECO:0007669"/>
    <property type="project" value="InterPro"/>
</dbReference>
<dbReference type="Pfam" id="PF07963">
    <property type="entry name" value="N_methyl"/>
    <property type="match status" value="1"/>
</dbReference>
<dbReference type="PRINTS" id="PR00885">
    <property type="entry name" value="BCTERIALGSPH"/>
</dbReference>
<keyword evidence="8" id="KW-1185">Reference proteome</keyword>
<dbReference type="GO" id="GO:0016020">
    <property type="term" value="C:membrane"/>
    <property type="evidence" value="ECO:0007669"/>
    <property type="project" value="UniProtKB-SubCell"/>
</dbReference>
<proteinExistence type="predicted"/>
<dbReference type="KEGG" id="blep:AL038_08345"/>
<evidence type="ECO:0000313" key="8">
    <source>
        <dbReference type="Proteomes" id="UP000234271"/>
    </source>
</evidence>
<dbReference type="OrthoDB" id="8481584at2"/>
<keyword evidence="4 6" id="KW-1133">Transmembrane helix</keyword>
<evidence type="ECO:0000256" key="2">
    <source>
        <dbReference type="ARBA" id="ARBA00022481"/>
    </source>
</evidence>
<dbReference type="SUPFAM" id="SSF54523">
    <property type="entry name" value="Pili subunits"/>
    <property type="match status" value="1"/>
</dbReference>
<keyword evidence="5 6" id="KW-0472">Membrane</keyword>
<dbReference type="InterPro" id="IPR012902">
    <property type="entry name" value="N_methyl_site"/>
</dbReference>
<dbReference type="STRING" id="288004.AL038_08345"/>
<evidence type="ECO:0000256" key="4">
    <source>
        <dbReference type="ARBA" id="ARBA00022989"/>
    </source>
</evidence>
<comment type="subcellular location">
    <subcellularLocation>
        <location evidence="1">Membrane</location>
        <topology evidence="1">Single-pass membrane protein</topology>
    </subcellularLocation>
</comment>
<dbReference type="NCBIfam" id="TIGR02532">
    <property type="entry name" value="IV_pilin_GFxxxE"/>
    <property type="match status" value="1"/>
</dbReference>
<gene>
    <name evidence="7" type="ORF">BLE401_15960</name>
</gene>